<gene>
    <name evidence="2" type="ORF">PVAND_004867</name>
</gene>
<dbReference type="Proteomes" id="UP001107558">
    <property type="component" value="Chromosome 2"/>
</dbReference>
<keyword evidence="3" id="KW-1185">Reference proteome</keyword>
<comment type="caution">
    <text evidence="2">The sequence shown here is derived from an EMBL/GenBank/DDBJ whole genome shotgun (WGS) entry which is preliminary data.</text>
</comment>
<feature type="region of interest" description="Disordered" evidence="1">
    <location>
        <begin position="401"/>
        <end position="442"/>
    </location>
</feature>
<feature type="region of interest" description="Disordered" evidence="1">
    <location>
        <begin position="1"/>
        <end position="31"/>
    </location>
</feature>
<dbReference type="AlphaFoldDB" id="A0A9J6BYV0"/>
<dbReference type="OrthoDB" id="8062658at2759"/>
<feature type="compositionally biased region" description="Low complexity" evidence="1">
    <location>
        <begin position="256"/>
        <end position="266"/>
    </location>
</feature>
<feature type="compositionally biased region" description="Low complexity" evidence="1">
    <location>
        <begin position="430"/>
        <end position="442"/>
    </location>
</feature>
<evidence type="ECO:0000256" key="1">
    <source>
        <dbReference type="SAM" id="MobiDB-lite"/>
    </source>
</evidence>
<feature type="compositionally biased region" description="Basic and acidic residues" evidence="1">
    <location>
        <begin position="409"/>
        <end position="429"/>
    </location>
</feature>
<evidence type="ECO:0000313" key="3">
    <source>
        <dbReference type="Proteomes" id="UP001107558"/>
    </source>
</evidence>
<name>A0A9J6BYV0_POLVA</name>
<organism evidence="2 3">
    <name type="scientific">Polypedilum vanderplanki</name>
    <name type="common">Sleeping chironomid midge</name>
    <dbReference type="NCBI Taxonomy" id="319348"/>
    <lineage>
        <taxon>Eukaryota</taxon>
        <taxon>Metazoa</taxon>
        <taxon>Ecdysozoa</taxon>
        <taxon>Arthropoda</taxon>
        <taxon>Hexapoda</taxon>
        <taxon>Insecta</taxon>
        <taxon>Pterygota</taxon>
        <taxon>Neoptera</taxon>
        <taxon>Endopterygota</taxon>
        <taxon>Diptera</taxon>
        <taxon>Nematocera</taxon>
        <taxon>Chironomoidea</taxon>
        <taxon>Chironomidae</taxon>
        <taxon>Chironominae</taxon>
        <taxon>Polypedilum</taxon>
        <taxon>Polypedilum</taxon>
    </lineage>
</organism>
<proteinExistence type="predicted"/>
<evidence type="ECO:0000313" key="2">
    <source>
        <dbReference type="EMBL" id="KAG5674922.1"/>
    </source>
</evidence>
<feature type="compositionally biased region" description="Polar residues" evidence="1">
    <location>
        <begin position="14"/>
        <end position="29"/>
    </location>
</feature>
<dbReference type="EMBL" id="JADBJN010000002">
    <property type="protein sequence ID" value="KAG5674922.1"/>
    <property type="molecule type" value="Genomic_DNA"/>
</dbReference>
<accession>A0A9J6BYV0</accession>
<feature type="region of interest" description="Disordered" evidence="1">
    <location>
        <begin position="242"/>
        <end position="270"/>
    </location>
</feature>
<sequence length="518" mass="58770">MLTSDGTHNEAAASETTKTTINEMENAQSDNKEGRALFPRMEYTNEWTPVGRGDPLKDPTFDYMPPLLERVRYWAEGTSNKNKNDILLLGVPSKKQHSVKKEKFTYGPIKRTYYSMPYQSHFSSPHHHQQQQYQQHPQRMMSLPHRMHVTSDPHSMMSTQHYINHHRPPPPAWNNNNNNYIHHTELRQESSIHHKTVVQPILTTVRPSSVPFLPTIPPSSSTAVHLSSTPTSAMSFVSESETTTMSTINGHRHQQSQHISSSSSNSKETTKPLLHSILQTETAAPFSFTMNPSSIYQIEYTSNIFSPQAINSMATSPAIVPLSSSSPTKPSVRPTPVKTTTMTTAKMTISTAERDEQKHYVQPDMQSAWPVYNLIIEGHSKVKTYGLKNDDPLAASMPKIRPIQPKENPIVERRTGEDERVDEGPEFRVKSQQPKQQQKSTMQSLLSLLDGSFDNFLQDDEEKSKVRKTRSVTNLNNHQESVVAVSFQVNEQPQIYRRGTIISESLWPFENADTSRSR</sequence>
<protein>
    <submittedName>
        <fullName evidence="2">Uncharacterized protein</fullName>
    </submittedName>
</protein>
<reference evidence="2" key="1">
    <citation type="submission" date="2021-03" db="EMBL/GenBank/DDBJ databases">
        <title>Chromosome level genome of the anhydrobiotic midge Polypedilum vanderplanki.</title>
        <authorList>
            <person name="Yoshida Y."/>
            <person name="Kikawada T."/>
            <person name="Gusev O."/>
        </authorList>
    </citation>
    <scope>NUCLEOTIDE SEQUENCE</scope>
    <source>
        <strain evidence="2">NIAS01</strain>
        <tissue evidence="2">Whole body or cell culture</tissue>
    </source>
</reference>